<evidence type="ECO:0000313" key="8">
    <source>
        <dbReference type="Proteomes" id="UP000663846"/>
    </source>
</evidence>
<comment type="subcellular location">
    <subcellularLocation>
        <location evidence="1">Nucleus</location>
    </subcellularLocation>
</comment>
<evidence type="ECO:0000256" key="3">
    <source>
        <dbReference type="ARBA" id="ARBA00022737"/>
    </source>
</evidence>
<feature type="region of interest" description="Disordered" evidence="6">
    <location>
        <begin position="1"/>
        <end position="90"/>
    </location>
</feature>
<evidence type="ECO:0000256" key="5">
    <source>
        <dbReference type="ARBA" id="ARBA00023242"/>
    </source>
</evidence>
<dbReference type="PANTHER" id="PTHR15263:SF1">
    <property type="entry name" value="NF-KAPPA-B INHIBITOR-LIKE PROTEIN 1"/>
    <property type="match status" value="1"/>
</dbReference>
<evidence type="ECO:0000256" key="2">
    <source>
        <dbReference type="ARBA" id="ARBA00022553"/>
    </source>
</evidence>
<reference evidence="7" key="1">
    <citation type="submission" date="2021-01" db="EMBL/GenBank/DDBJ databases">
        <authorList>
            <person name="Kaushik A."/>
        </authorList>
    </citation>
    <scope>NUCLEOTIDE SEQUENCE</scope>
    <source>
        <strain evidence="7">AG1-1C</strain>
    </source>
</reference>
<evidence type="ECO:0000313" key="7">
    <source>
        <dbReference type="EMBL" id="CAE6388440.1"/>
    </source>
</evidence>
<feature type="compositionally biased region" description="Polar residues" evidence="6">
    <location>
        <begin position="78"/>
        <end position="89"/>
    </location>
</feature>
<dbReference type="Proteomes" id="UP000663846">
    <property type="component" value="Unassembled WGS sequence"/>
</dbReference>
<protein>
    <recommendedName>
        <fullName evidence="9">NF-kappa-B inhibitor-like protein 1</fullName>
    </recommendedName>
</protein>
<dbReference type="PANTHER" id="PTHR15263">
    <property type="entry name" value="I-KAPPA-B-LIKE PROTEIN IKBL"/>
    <property type="match status" value="1"/>
</dbReference>
<evidence type="ECO:0008006" key="9">
    <source>
        <dbReference type="Google" id="ProtNLM"/>
    </source>
</evidence>
<name>A0A8H3A6G9_9AGAM</name>
<accession>A0A8H3A6G9</accession>
<keyword evidence="4" id="KW-0040">ANK repeat</keyword>
<dbReference type="EMBL" id="CAJMWS010000271">
    <property type="protein sequence ID" value="CAE6388440.1"/>
    <property type="molecule type" value="Genomic_DNA"/>
</dbReference>
<dbReference type="InterPro" id="IPR038753">
    <property type="entry name" value="NFKBIL1"/>
</dbReference>
<feature type="compositionally biased region" description="Basic residues" evidence="6">
    <location>
        <begin position="44"/>
        <end position="61"/>
    </location>
</feature>
<keyword evidence="2" id="KW-0597">Phosphoprotein</keyword>
<organism evidence="7 8">
    <name type="scientific">Rhizoctonia solani</name>
    <dbReference type="NCBI Taxonomy" id="456999"/>
    <lineage>
        <taxon>Eukaryota</taxon>
        <taxon>Fungi</taxon>
        <taxon>Dikarya</taxon>
        <taxon>Basidiomycota</taxon>
        <taxon>Agaricomycotina</taxon>
        <taxon>Agaricomycetes</taxon>
        <taxon>Cantharellales</taxon>
        <taxon>Ceratobasidiaceae</taxon>
        <taxon>Rhizoctonia</taxon>
    </lineage>
</organism>
<gene>
    <name evidence="7" type="ORF">RDB_LOCUS41314</name>
</gene>
<evidence type="ECO:0000256" key="1">
    <source>
        <dbReference type="ARBA" id="ARBA00004123"/>
    </source>
</evidence>
<feature type="region of interest" description="Disordered" evidence="6">
    <location>
        <begin position="171"/>
        <end position="212"/>
    </location>
</feature>
<dbReference type="AlphaFoldDB" id="A0A8H3A6G9"/>
<evidence type="ECO:0000256" key="6">
    <source>
        <dbReference type="SAM" id="MobiDB-lite"/>
    </source>
</evidence>
<keyword evidence="5" id="KW-0539">Nucleus</keyword>
<evidence type="ECO:0000256" key="4">
    <source>
        <dbReference type="ARBA" id="ARBA00023043"/>
    </source>
</evidence>
<keyword evidence="3" id="KW-0677">Repeat</keyword>
<dbReference type="GO" id="GO:0043124">
    <property type="term" value="P:negative regulation of canonical NF-kappaB signal transduction"/>
    <property type="evidence" value="ECO:0007669"/>
    <property type="project" value="InterPro"/>
</dbReference>
<feature type="compositionally biased region" description="Basic and acidic residues" evidence="6">
    <location>
        <begin position="171"/>
        <end position="204"/>
    </location>
</feature>
<proteinExistence type="predicted"/>
<sequence>MGRLHMKQTPVEREEEEERAYRKAQKAARKARRLYSDYSDSSSKHKRKRSRSPSRRHKKRHDSVPLFDEYLEKGARTPPSSASASNINMDTLRAEMEERQFREKLFDAMGDDTGLENMETRFNEYDDHVPDRWKDPASSHLREDPSVMDDDQYAEWIREGMWRRTHKAEVEAQERAEEERKRKKEREKARRQETRRMEREDNERRSRRKQAKEQQSVVEGWIAYEAQWAHMRPSETTSLGFIDLPWPCHPPPRLPLDPDALSKQTISTFLLSPLHSIGKPRKQRLREALLLYHPDRFVAKWMGRVRKEDAQAVQEAVGRVVRVLTGLVEEGDQGE</sequence>
<comment type="caution">
    <text evidence="7">The sequence shown here is derived from an EMBL/GenBank/DDBJ whole genome shotgun (WGS) entry which is preliminary data.</text>
</comment>
<feature type="compositionally biased region" description="Basic residues" evidence="6">
    <location>
        <begin position="22"/>
        <end position="33"/>
    </location>
</feature>
<dbReference type="GO" id="GO:0005634">
    <property type="term" value="C:nucleus"/>
    <property type="evidence" value="ECO:0007669"/>
    <property type="project" value="UniProtKB-SubCell"/>
</dbReference>